<name>A0A3L6PJT6_PANMI</name>
<keyword evidence="3" id="KW-1185">Reference proteome</keyword>
<accession>A0A3L6PJT6</accession>
<organism evidence="2 3">
    <name type="scientific">Panicum miliaceum</name>
    <name type="common">Proso millet</name>
    <name type="synonym">Broomcorn millet</name>
    <dbReference type="NCBI Taxonomy" id="4540"/>
    <lineage>
        <taxon>Eukaryota</taxon>
        <taxon>Viridiplantae</taxon>
        <taxon>Streptophyta</taxon>
        <taxon>Embryophyta</taxon>
        <taxon>Tracheophyta</taxon>
        <taxon>Spermatophyta</taxon>
        <taxon>Magnoliopsida</taxon>
        <taxon>Liliopsida</taxon>
        <taxon>Poales</taxon>
        <taxon>Poaceae</taxon>
        <taxon>PACMAD clade</taxon>
        <taxon>Panicoideae</taxon>
        <taxon>Panicodae</taxon>
        <taxon>Paniceae</taxon>
        <taxon>Panicinae</taxon>
        <taxon>Panicum</taxon>
        <taxon>Panicum sect. Panicum</taxon>
    </lineage>
</organism>
<evidence type="ECO:0000313" key="3">
    <source>
        <dbReference type="Proteomes" id="UP000275267"/>
    </source>
</evidence>
<gene>
    <name evidence="2" type="ORF">C2845_PM18G10030</name>
</gene>
<evidence type="ECO:0000256" key="1">
    <source>
        <dbReference type="SAM" id="MobiDB-lite"/>
    </source>
</evidence>
<sequence length="185" mass="19285">MHVPATGLGAADDATPATVRGGAGIVNTSPSSEPRLGRCCCSQPCCRKSTSSPTRCSWHCSPSSATSHPRAENDTVAAGAQKRQRDCRRGAATSSGAPRHAIHAGEAARQEDDQIKVQSFKIWIVRARSDGCQEPVNEIPSTPDACAPPLLLPGPAGPLAHPPPASTSYDVNVVKGTPAVEHRPR</sequence>
<feature type="region of interest" description="Disordered" evidence="1">
    <location>
        <begin position="1"/>
        <end position="33"/>
    </location>
</feature>
<evidence type="ECO:0000313" key="2">
    <source>
        <dbReference type="EMBL" id="RLM59146.1"/>
    </source>
</evidence>
<feature type="region of interest" description="Disordered" evidence="1">
    <location>
        <begin position="136"/>
        <end position="185"/>
    </location>
</feature>
<feature type="compositionally biased region" description="Polar residues" evidence="1">
    <location>
        <begin position="49"/>
        <end position="67"/>
    </location>
</feature>
<feature type="region of interest" description="Disordered" evidence="1">
    <location>
        <begin position="49"/>
        <end position="111"/>
    </location>
</feature>
<comment type="caution">
    <text evidence="2">The sequence shown here is derived from an EMBL/GenBank/DDBJ whole genome shotgun (WGS) entry which is preliminary data.</text>
</comment>
<proteinExistence type="predicted"/>
<dbReference type="EMBL" id="PQIB02000017">
    <property type="protein sequence ID" value="RLM59146.1"/>
    <property type="molecule type" value="Genomic_DNA"/>
</dbReference>
<reference evidence="3" key="1">
    <citation type="journal article" date="2019" name="Nat. Commun.">
        <title>The genome of broomcorn millet.</title>
        <authorList>
            <person name="Zou C."/>
            <person name="Miki D."/>
            <person name="Li D."/>
            <person name="Tang Q."/>
            <person name="Xiao L."/>
            <person name="Rajput S."/>
            <person name="Deng P."/>
            <person name="Jia W."/>
            <person name="Huang R."/>
            <person name="Zhang M."/>
            <person name="Sun Y."/>
            <person name="Hu J."/>
            <person name="Fu X."/>
            <person name="Schnable P.S."/>
            <person name="Li F."/>
            <person name="Zhang H."/>
            <person name="Feng B."/>
            <person name="Zhu X."/>
            <person name="Liu R."/>
            <person name="Schnable J.C."/>
            <person name="Zhu J.-K."/>
            <person name="Zhang H."/>
        </authorList>
    </citation>
    <scope>NUCLEOTIDE SEQUENCE [LARGE SCALE GENOMIC DNA]</scope>
</reference>
<feature type="compositionally biased region" description="Pro residues" evidence="1">
    <location>
        <begin position="150"/>
        <end position="165"/>
    </location>
</feature>
<dbReference type="Proteomes" id="UP000275267">
    <property type="component" value="Unassembled WGS sequence"/>
</dbReference>
<dbReference type="AlphaFoldDB" id="A0A3L6PJT6"/>
<protein>
    <submittedName>
        <fullName evidence="2">Uncharacterized protein</fullName>
    </submittedName>
</protein>